<dbReference type="EMBL" id="BFAD01000001">
    <property type="protein sequence ID" value="GBE78320.1"/>
    <property type="molecule type" value="Genomic_DNA"/>
</dbReference>
<dbReference type="GeneID" id="38775237"/>
<comment type="caution">
    <text evidence="1">The sequence shown here is derived from an EMBL/GenBank/DDBJ whole genome shotgun (WGS) entry which is preliminary data.</text>
</comment>
<dbReference type="Proteomes" id="UP000287166">
    <property type="component" value="Unassembled WGS sequence"/>
</dbReference>
<organism evidence="1 2">
    <name type="scientific">Sparassis crispa</name>
    <dbReference type="NCBI Taxonomy" id="139825"/>
    <lineage>
        <taxon>Eukaryota</taxon>
        <taxon>Fungi</taxon>
        <taxon>Dikarya</taxon>
        <taxon>Basidiomycota</taxon>
        <taxon>Agaricomycotina</taxon>
        <taxon>Agaricomycetes</taxon>
        <taxon>Polyporales</taxon>
        <taxon>Sparassidaceae</taxon>
        <taxon>Sparassis</taxon>
    </lineage>
</organism>
<dbReference type="InParanoid" id="A0A401G809"/>
<sequence length="83" mass="9511">MYREGRLRSATDFHCRNQGTVEIQEKGKAEFRKFVLNTYNAMIVKETIMDQGNIPSLALFCRFDIGLIEYHNLHCFIGGGAQP</sequence>
<reference evidence="1 2" key="1">
    <citation type="journal article" date="2018" name="Sci. Rep.">
        <title>Genome sequence of the cauliflower mushroom Sparassis crispa (Hanabiratake) and its association with beneficial usage.</title>
        <authorList>
            <person name="Kiyama R."/>
            <person name="Furutani Y."/>
            <person name="Kawaguchi K."/>
            <person name="Nakanishi T."/>
        </authorList>
    </citation>
    <scope>NUCLEOTIDE SEQUENCE [LARGE SCALE GENOMIC DNA]</scope>
</reference>
<keyword evidence="2" id="KW-1185">Reference proteome</keyword>
<dbReference type="AlphaFoldDB" id="A0A401G809"/>
<name>A0A401G809_9APHY</name>
<evidence type="ECO:0000313" key="2">
    <source>
        <dbReference type="Proteomes" id="UP000287166"/>
    </source>
</evidence>
<dbReference type="RefSeq" id="XP_027609233.1">
    <property type="nucleotide sequence ID" value="XM_027753432.1"/>
</dbReference>
<proteinExistence type="predicted"/>
<gene>
    <name evidence="1" type="ORF">SCP_0112050</name>
</gene>
<accession>A0A401G809</accession>
<protein>
    <submittedName>
        <fullName evidence="1">Uncharacterized protein</fullName>
    </submittedName>
</protein>
<evidence type="ECO:0000313" key="1">
    <source>
        <dbReference type="EMBL" id="GBE78320.1"/>
    </source>
</evidence>
<dbReference type="OrthoDB" id="3270899at2759"/>